<dbReference type="SUPFAM" id="SSF53474">
    <property type="entry name" value="alpha/beta-Hydrolases"/>
    <property type="match status" value="1"/>
</dbReference>
<proteinExistence type="predicted"/>
<feature type="domain" description="Serine aminopeptidase S33" evidence="1">
    <location>
        <begin position="87"/>
        <end position="206"/>
    </location>
</feature>
<dbReference type="GO" id="GO:0016020">
    <property type="term" value="C:membrane"/>
    <property type="evidence" value="ECO:0007669"/>
    <property type="project" value="TreeGrafter"/>
</dbReference>
<dbReference type="PANTHER" id="PTHR12277:SF81">
    <property type="entry name" value="PROTEIN ABHD13"/>
    <property type="match status" value="1"/>
</dbReference>
<dbReference type="RefSeq" id="XP_024666941.1">
    <property type="nucleotide sequence ID" value="XM_024811173.1"/>
</dbReference>
<dbReference type="Proteomes" id="UP000238350">
    <property type="component" value="Unassembled WGS sequence"/>
</dbReference>
<dbReference type="InterPro" id="IPR029058">
    <property type="entry name" value="AB_hydrolase_fold"/>
</dbReference>
<evidence type="ECO:0000259" key="1">
    <source>
        <dbReference type="Pfam" id="PF12146"/>
    </source>
</evidence>
<accession>A0A2T0FPS6</accession>
<dbReference type="InterPro" id="IPR022742">
    <property type="entry name" value="Hydrolase_4"/>
</dbReference>
<dbReference type="Pfam" id="PF12146">
    <property type="entry name" value="Hydrolase_4"/>
    <property type="match status" value="1"/>
</dbReference>
<sequence length="287" mass="32205">MQTNWVIYVGLAVLALKFTIEKVQKYLIYPSNFPEGSRTEVDTPTMYNIPYEDVKIDTIDGERLHAYVMVRGPKSPKTIVLLGPNAGNMGHYLPLAKIFYDQMGYNVMTVSYRGYGKSTGSPSEKGLQKDAQALLSYIKTNHDLSTTSIVLYGRSLGGAVATYLATLPGASDIIKGIVLENTFLSVCKLIPIVIPIARPFSWMVTERWDSAERIKLLKPDIPSLWLGGGKDELIPPSHFEELFDLCPSKYKLQKIYPKGTHNDTPMQPGYWQDMHEFLLRKIAPVNV</sequence>
<protein>
    <submittedName>
        <fullName evidence="2">Protein bem46</fullName>
    </submittedName>
</protein>
<gene>
    <name evidence="2" type="ORF">B9G98_04616</name>
</gene>
<dbReference type="AlphaFoldDB" id="A0A2T0FPS6"/>
<dbReference type="PANTHER" id="PTHR12277">
    <property type="entry name" value="ALPHA/BETA HYDROLASE DOMAIN-CONTAINING PROTEIN"/>
    <property type="match status" value="1"/>
</dbReference>
<dbReference type="GO" id="GO:0008474">
    <property type="term" value="F:palmitoyl-(protein) hydrolase activity"/>
    <property type="evidence" value="ECO:0007669"/>
    <property type="project" value="TreeGrafter"/>
</dbReference>
<reference evidence="2 3" key="1">
    <citation type="submission" date="2017-04" db="EMBL/GenBank/DDBJ databases">
        <title>Genome sequencing of [Candida] sorbophila.</title>
        <authorList>
            <person name="Ahn J.O."/>
        </authorList>
    </citation>
    <scope>NUCLEOTIDE SEQUENCE [LARGE SCALE GENOMIC DNA]</scope>
    <source>
        <strain evidence="2 3">DS02</strain>
    </source>
</reference>
<dbReference type="OrthoDB" id="10249433at2759"/>
<organism evidence="2 3">
    <name type="scientific">Wickerhamiella sorbophila</name>
    <dbReference type="NCBI Taxonomy" id="45607"/>
    <lineage>
        <taxon>Eukaryota</taxon>
        <taxon>Fungi</taxon>
        <taxon>Dikarya</taxon>
        <taxon>Ascomycota</taxon>
        <taxon>Saccharomycotina</taxon>
        <taxon>Dipodascomycetes</taxon>
        <taxon>Dipodascales</taxon>
        <taxon>Trichomonascaceae</taxon>
        <taxon>Wickerhamiella</taxon>
    </lineage>
</organism>
<comment type="caution">
    <text evidence="2">The sequence shown here is derived from an EMBL/GenBank/DDBJ whole genome shotgun (WGS) entry which is preliminary data.</text>
</comment>
<name>A0A2T0FPS6_9ASCO</name>
<dbReference type="EMBL" id="NDIQ01000022">
    <property type="protein sequence ID" value="PRT56996.1"/>
    <property type="molecule type" value="Genomic_DNA"/>
</dbReference>
<dbReference type="GeneID" id="36518364"/>
<dbReference type="STRING" id="45607.A0A2T0FPS6"/>
<dbReference type="Gene3D" id="3.40.50.1820">
    <property type="entry name" value="alpha/beta hydrolase"/>
    <property type="match status" value="1"/>
</dbReference>
<evidence type="ECO:0000313" key="3">
    <source>
        <dbReference type="Proteomes" id="UP000238350"/>
    </source>
</evidence>
<evidence type="ECO:0000313" key="2">
    <source>
        <dbReference type="EMBL" id="PRT56996.1"/>
    </source>
</evidence>
<keyword evidence="3" id="KW-1185">Reference proteome</keyword>